<dbReference type="Proteomes" id="UP000193560">
    <property type="component" value="Unassembled WGS sequence"/>
</dbReference>
<organism evidence="2 3">
    <name type="scientific">Absidia repens</name>
    <dbReference type="NCBI Taxonomy" id="90262"/>
    <lineage>
        <taxon>Eukaryota</taxon>
        <taxon>Fungi</taxon>
        <taxon>Fungi incertae sedis</taxon>
        <taxon>Mucoromycota</taxon>
        <taxon>Mucoromycotina</taxon>
        <taxon>Mucoromycetes</taxon>
        <taxon>Mucorales</taxon>
        <taxon>Cunninghamellaceae</taxon>
        <taxon>Absidia</taxon>
    </lineage>
</organism>
<feature type="region of interest" description="Disordered" evidence="1">
    <location>
        <begin position="327"/>
        <end position="348"/>
    </location>
</feature>
<dbReference type="EMBL" id="MCGE01000003">
    <property type="protein sequence ID" value="ORZ23381.1"/>
    <property type="molecule type" value="Genomic_DNA"/>
</dbReference>
<dbReference type="OrthoDB" id="347435at2759"/>
<dbReference type="AlphaFoldDB" id="A0A1X2IY28"/>
<reference evidence="2 3" key="1">
    <citation type="submission" date="2016-07" db="EMBL/GenBank/DDBJ databases">
        <title>Pervasive Adenine N6-methylation of Active Genes in Fungi.</title>
        <authorList>
            <consortium name="DOE Joint Genome Institute"/>
            <person name="Mondo S.J."/>
            <person name="Dannebaum R.O."/>
            <person name="Kuo R.C."/>
            <person name="Labutti K."/>
            <person name="Haridas S."/>
            <person name="Kuo A."/>
            <person name="Salamov A."/>
            <person name="Ahrendt S.R."/>
            <person name="Lipzen A."/>
            <person name="Sullivan W."/>
            <person name="Andreopoulos W.B."/>
            <person name="Clum A."/>
            <person name="Lindquist E."/>
            <person name="Daum C."/>
            <person name="Ramamoorthy G.K."/>
            <person name="Gryganskyi A."/>
            <person name="Culley D."/>
            <person name="Magnuson J.K."/>
            <person name="James T.Y."/>
            <person name="O'Malley M.A."/>
            <person name="Stajich J.E."/>
            <person name="Spatafora J.W."/>
            <person name="Visel A."/>
            <person name="Grigoriev I.V."/>
        </authorList>
    </citation>
    <scope>NUCLEOTIDE SEQUENCE [LARGE SCALE GENOMIC DNA]</scope>
    <source>
        <strain evidence="2 3">NRRL 1336</strain>
    </source>
</reference>
<sequence length="395" mass="45292">MASSSSNYAILPQTKESLDYILDHYKRFMQDRQARNLRHKPLVVGVSGCQGSGKTTLCTTLVHLLRTDAHNYNVVSFSLDDLYLTRDEQAALGSRNSDNRLLQYRGQPGSHDLALAETTFDALLAAGPDSTVSIPVYDKSLYGGLGDRLERKDWQHIHGQVDIILFEGWSLGFKSVSSDQLQQMHQQFDILRQHHSLHHLEVINEFLVKYEQLLYPKMDIFLHLAPTELEQVYQWRLQQEHYMRQTRNVEGLADDAVRAFVDTYMPAYTLYLPRLNQVGFFGVEQGQKCRDYEGWIRSDGGYSDNELARHLRMMLDQNRRVVESRLISPANTGSGSSSSSSSSSSSRNSLGNYRWIRRSTLILTACTLGYVGWATYHRRHSLLQAFNKIVRQYTE</sequence>
<keyword evidence="3" id="KW-1185">Reference proteome</keyword>
<dbReference type="STRING" id="90262.A0A1X2IY28"/>
<name>A0A1X2IY28_9FUNG</name>
<dbReference type="PANTHER" id="PTHR10285">
    <property type="entry name" value="URIDINE KINASE"/>
    <property type="match status" value="1"/>
</dbReference>
<proteinExistence type="predicted"/>
<dbReference type="GO" id="GO:0016787">
    <property type="term" value="F:hydrolase activity"/>
    <property type="evidence" value="ECO:0007669"/>
    <property type="project" value="UniProtKB-KW"/>
</dbReference>
<evidence type="ECO:0000313" key="3">
    <source>
        <dbReference type="Proteomes" id="UP000193560"/>
    </source>
</evidence>
<dbReference type="InterPro" id="IPR027417">
    <property type="entry name" value="P-loop_NTPase"/>
</dbReference>
<evidence type="ECO:0000256" key="1">
    <source>
        <dbReference type="SAM" id="MobiDB-lite"/>
    </source>
</evidence>
<accession>A0A1X2IY28</accession>
<feature type="compositionally biased region" description="Low complexity" evidence="1">
    <location>
        <begin position="333"/>
        <end position="346"/>
    </location>
</feature>
<protein>
    <submittedName>
        <fullName evidence="2">p-loop containing nucleoside triphosphate hydrolase protein</fullName>
    </submittedName>
</protein>
<comment type="caution">
    <text evidence="2">The sequence shown here is derived from an EMBL/GenBank/DDBJ whole genome shotgun (WGS) entry which is preliminary data.</text>
</comment>
<gene>
    <name evidence="2" type="ORF">BCR42DRAFT_367050</name>
</gene>
<evidence type="ECO:0000313" key="2">
    <source>
        <dbReference type="EMBL" id="ORZ23381.1"/>
    </source>
</evidence>
<dbReference type="SUPFAM" id="SSF52540">
    <property type="entry name" value="P-loop containing nucleoside triphosphate hydrolases"/>
    <property type="match status" value="1"/>
</dbReference>
<dbReference type="Gene3D" id="3.40.50.300">
    <property type="entry name" value="P-loop containing nucleotide triphosphate hydrolases"/>
    <property type="match status" value="1"/>
</dbReference>
<keyword evidence="2" id="KW-0378">Hydrolase</keyword>